<dbReference type="CDD" id="cd05254">
    <property type="entry name" value="dTDP_HR_like_SDR_e"/>
    <property type="match status" value="1"/>
</dbReference>
<feature type="domain" description="RmlD-like substrate binding" evidence="7">
    <location>
        <begin position="3"/>
        <end position="290"/>
    </location>
</feature>
<dbReference type="EMBL" id="CP042306">
    <property type="protein sequence ID" value="QDZ06936.1"/>
    <property type="molecule type" value="Genomic_DNA"/>
</dbReference>
<dbReference type="Proteomes" id="UP000315673">
    <property type="component" value="Chromosome"/>
</dbReference>
<keyword evidence="9" id="KW-1185">Reference proteome</keyword>
<accession>A0A5B8LGC7</accession>
<comment type="similarity">
    <text evidence="2 6">Belongs to the dTDP-4-dehydrorhamnose reductase family.</text>
</comment>
<comment type="cofactor">
    <cofactor evidence="6">
        <name>Mg(2+)</name>
        <dbReference type="ChEBI" id="CHEBI:18420"/>
    </cofactor>
    <text evidence="6">Binds 1 Mg(2+) ion per monomer.</text>
</comment>
<dbReference type="InterPro" id="IPR036291">
    <property type="entry name" value="NAD(P)-bd_dom_sf"/>
</dbReference>
<reference evidence="8 9" key="1">
    <citation type="submission" date="2019-07" db="EMBL/GenBank/DDBJ databases">
        <title>Full genome sequence of Sphingomonas sp. 4R-6-7(HKS19).</title>
        <authorList>
            <person name="Im W.-T."/>
        </authorList>
    </citation>
    <scope>NUCLEOTIDE SEQUENCE [LARGE SCALE GENOMIC DNA]</scope>
    <source>
        <strain evidence="8 9">HKS19</strain>
    </source>
</reference>
<comment type="catalytic activity">
    <reaction evidence="5 6">
        <text>dTDP-beta-L-rhamnose + NADP(+) = dTDP-4-dehydro-beta-L-rhamnose + NADPH + H(+)</text>
        <dbReference type="Rhea" id="RHEA:21796"/>
        <dbReference type="ChEBI" id="CHEBI:15378"/>
        <dbReference type="ChEBI" id="CHEBI:57510"/>
        <dbReference type="ChEBI" id="CHEBI:57783"/>
        <dbReference type="ChEBI" id="CHEBI:58349"/>
        <dbReference type="ChEBI" id="CHEBI:62830"/>
        <dbReference type="EC" id="1.1.1.133"/>
    </reaction>
</comment>
<evidence type="ECO:0000256" key="6">
    <source>
        <dbReference type="RuleBase" id="RU364082"/>
    </source>
</evidence>
<dbReference type="GO" id="GO:0019305">
    <property type="term" value="P:dTDP-rhamnose biosynthetic process"/>
    <property type="evidence" value="ECO:0007669"/>
    <property type="project" value="UniProtKB-UniPathway"/>
</dbReference>
<dbReference type="Gene3D" id="3.40.50.720">
    <property type="entry name" value="NAD(P)-binding Rossmann-like Domain"/>
    <property type="match status" value="1"/>
</dbReference>
<dbReference type="InterPro" id="IPR005913">
    <property type="entry name" value="dTDP_dehydrorham_reduct"/>
</dbReference>
<dbReference type="InterPro" id="IPR029903">
    <property type="entry name" value="RmlD-like-bd"/>
</dbReference>
<dbReference type="Pfam" id="PF04321">
    <property type="entry name" value="RmlD_sub_bind"/>
    <property type="match status" value="1"/>
</dbReference>
<protein>
    <recommendedName>
        <fullName evidence="4 6">dTDP-4-dehydrorhamnose reductase</fullName>
        <ecNumber evidence="3 6">1.1.1.133</ecNumber>
    </recommendedName>
</protein>
<dbReference type="AlphaFoldDB" id="A0A5B8LGC7"/>
<dbReference type="PANTHER" id="PTHR10491:SF4">
    <property type="entry name" value="METHIONINE ADENOSYLTRANSFERASE 2 SUBUNIT BETA"/>
    <property type="match status" value="1"/>
</dbReference>
<dbReference type="NCBIfam" id="TIGR01214">
    <property type="entry name" value="rmlD"/>
    <property type="match status" value="1"/>
</dbReference>
<evidence type="ECO:0000313" key="8">
    <source>
        <dbReference type="EMBL" id="QDZ06936.1"/>
    </source>
</evidence>
<comment type="function">
    <text evidence="6">Catalyzes the reduction of dTDP-6-deoxy-L-lyxo-4-hexulose to yield dTDP-L-rhamnose.</text>
</comment>
<keyword evidence="6 8" id="KW-0560">Oxidoreductase</keyword>
<dbReference type="OrthoDB" id="9803892at2"/>
<dbReference type="PANTHER" id="PTHR10491">
    <property type="entry name" value="DTDP-4-DEHYDRORHAMNOSE REDUCTASE"/>
    <property type="match status" value="1"/>
</dbReference>
<gene>
    <name evidence="8" type="primary">rfbD</name>
    <name evidence="8" type="ORF">FPZ24_05115</name>
</gene>
<dbReference type="SUPFAM" id="SSF51735">
    <property type="entry name" value="NAD(P)-binding Rossmann-fold domains"/>
    <property type="match status" value="1"/>
</dbReference>
<organism evidence="8 9">
    <name type="scientific">Sphingomonas panacisoli</name>
    <dbReference type="NCBI Taxonomy" id="1813879"/>
    <lineage>
        <taxon>Bacteria</taxon>
        <taxon>Pseudomonadati</taxon>
        <taxon>Pseudomonadota</taxon>
        <taxon>Alphaproteobacteria</taxon>
        <taxon>Sphingomonadales</taxon>
        <taxon>Sphingomonadaceae</taxon>
        <taxon>Sphingomonas</taxon>
    </lineage>
</organism>
<evidence type="ECO:0000256" key="5">
    <source>
        <dbReference type="ARBA" id="ARBA00048200"/>
    </source>
</evidence>
<dbReference type="Gene3D" id="3.90.25.10">
    <property type="entry name" value="UDP-galactose 4-epimerase, domain 1"/>
    <property type="match status" value="1"/>
</dbReference>
<evidence type="ECO:0000259" key="7">
    <source>
        <dbReference type="Pfam" id="PF04321"/>
    </source>
</evidence>
<dbReference type="RefSeq" id="WP_146570020.1">
    <property type="nucleotide sequence ID" value="NZ_CP042306.1"/>
</dbReference>
<evidence type="ECO:0000256" key="2">
    <source>
        <dbReference type="ARBA" id="ARBA00010944"/>
    </source>
</evidence>
<dbReference type="GO" id="GO:0008831">
    <property type="term" value="F:dTDP-4-dehydrorhamnose reductase activity"/>
    <property type="evidence" value="ECO:0007669"/>
    <property type="project" value="UniProtKB-EC"/>
</dbReference>
<evidence type="ECO:0000256" key="1">
    <source>
        <dbReference type="ARBA" id="ARBA00004781"/>
    </source>
</evidence>
<evidence type="ECO:0000256" key="3">
    <source>
        <dbReference type="ARBA" id="ARBA00012929"/>
    </source>
</evidence>
<dbReference type="KEGG" id="spai:FPZ24_05115"/>
<evidence type="ECO:0000313" key="9">
    <source>
        <dbReference type="Proteomes" id="UP000315673"/>
    </source>
</evidence>
<proteinExistence type="inferred from homology"/>
<keyword evidence="6" id="KW-0521">NADP</keyword>
<dbReference type="UniPathway" id="UPA00124"/>
<sequence>MKQVLITGGNGQLGTELKRFAWPDDWQPMLIDIDELDLRDPDAIAAMVASNRWAAVINAGAYTAVDQAESNVVPAWEVNALAPAALASACQAADIPILHVSTDYVFDGARDGAWEPEDTPGPLSIYGASKLGGEIAVRTSATRHVIVRTAWVVSAHGNNFVKTMLKLATDRDLLNVVDDQRGAPTSAVDLAAALATITMRLVDDADAPVGTYHFSNSGATTWARFAREIFAQSAARGGPSATVSAIRTIDFPTAAVRPANSLLSHAAILRDYKIAPRPWQDALAEILDELIGTPQ</sequence>
<comment type="pathway">
    <text evidence="1 6">Carbohydrate biosynthesis; dTDP-L-rhamnose biosynthesis.</text>
</comment>
<dbReference type="EC" id="1.1.1.133" evidence="3 6"/>
<evidence type="ECO:0000256" key="4">
    <source>
        <dbReference type="ARBA" id="ARBA00017099"/>
    </source>
</evidence>
<name>A0A5B8LGC7_9SPHN</name>